<evidence type="ECO:0000313" key="3">
    <source>
        <dbReference type="Proteomes" id="UP001204376"/>
    </source>
</evidence>
<name>A0ABT1TAD4_9SPHI</name>
<reference evidence="2 3" key="1">
    <citation type="submission" date="2022-07" db="EMBL/GenBank/DDBJ databases">
        <title>Mucilaginibacter sp. JC4.</title>
        <authorList>
            <person name="Le V."/>
            <person name="Ko S.-R."/>
            <person name="Ahn C.-Y."/>
            <person name="Oh H.-M."/>
        </authorList>
    </citation>
    <scope>NUCLEOTIDE SEQUENCE [LARGE SCALE GENOMIC DNA]</scope>
    <source>
        <strain evidence="2 3">JC4</strain>
    </source>
</reference>
<accession>A0ABT1TAD4</accession>
<gene>
    <name evidence="2" type="ORF">NPE20_25845</name>
</gene>
<feature type="signal peptide" evidence="1">
    <location>
        <begin position="1"/>
        <end position="20"/>
    </location>
</feature>
<protein>
    <recommendedName>
        <fullName evidence="4">Alkaline phosphatase</fullName>
    </recommendedName>
</protein>
<keyword evidence="1" id="KW-0732">Signal</keyword>
<evidence type="ECO:0000256" key="1">
    <source>
        <dbReference type="SAM" id="SignalP"/>
    </source>
</evidence>
<dbReference type="EMBL" id="JANHOH010000014">
    <property type="protein sequence ID" value="MCQ6961423.1"/>
    <property type="molecule type" value="Genomic_DNA"/>
</dbReference>
<keyword evidence="3" id="KW-1185">Reference proteome</keyword>
<evidence type="ECO:0000313" key="2">
    <source>
        <dbReference type="EMBL" id="MCQ6961423.1"/>
    </source>
</evidence>
<sequence>MLKSLPVLTLIFLFLSPVYAQQKYTAANIHSHNDYSRPNAFYHAFDAGVGAIEADVFLRNGKLVVAHDTTDAKRLITLEKLYLEPIQKVMRDRPRPVNLVIDLKENYAPILTELLKELEPLKAFIKTDRSNSPLSIIITGNRPPPSEYKNYPSYITFDDDLQLPHNPEQWKRVSQVSLNFANYSKWTGNGSLPEQDEKVLKSVINAVHQSGKKLRFWAAPDNPAGWRKLMEFSADILSTDRIDKLVIEIRTK</sequence>
<dbReference type="Gene3D" id="3.20.20.190">
    <property type="entry name" value="Phosphatidylinositol (PI) phosphodiesterase"/>
    <property type="match status" value="1"/>
</dbReference>
<feature type="chain" id="PRO_5047490120" description="Alkaline phosphatase" evidence="1">
    <location>
        <begin position="21"/>
        <end position="252"/>
    </location>
</feature>
<comment type="caution">
    <text evidence="2">The sequence shown here is derived from an EMBL/GenBank/DDBJ whole genome shotgun (WGS) entry which is preliminary data.</text>
</comment>
<dbReference type="SUPFAM" id="SSF51695">
    <property type="entry name" value="PLC-like phosphodiesterases"/>
    <property type="match status" value="1"/>
</dbReference>
<dbReference type="Proteomes" id="UP001204376">
    <property type="component" value="Unassembled WGS sequence"/>
</dbReference>
<dbReference type="InterPro" id="IPR017946">
    <property type="entry name" value="PLC-like_Pdiesterase_TIM-brl"/>
</dbReference>
<dbReference type="RefSeq" id="WP_256541590.1">
    <property type="nucleotide sequence ID" value="NZ_JANHOH010000014.1"/>
</dbReference>
<organism evidence="2 3">
    <name type="scientific">Mucilaginibacter aquariorum</name>
    <dbReference type="NCBI Taxonomy" id="2967225"/>
    <lineage>
        <taxon>Bacteria</taxon>
        <taxon>Pseudomonadati</taxon>
        <taxon>Bacteroidota</taxon>
        <taxon>Sphingobacteriia</taxon>
        <taxon>Sphingobacteriales</taxon>
        <taxon>Sphingobacteriaceae</taxon>
        <taxon>Mucilaginibacter</taxon>
    </lineage>
</organism>
<evidence type="ECO:0008006" key="4">
    <source>
        <dbReference type="Google" id="ProtNLM"/>
    </source>
</evidence>
<proteinExistence type="predicted"/>